<evidence type="ECO:0000313" key="4">
    <source>
        <dbReference type="EMBL" id="MDQ0158277.1"/>
    </source>
</evidence>
<evidence type="ECO:0000256" key="1">
    <source>
        <dbReference type="ARBA" id="ARBA00022741"/>
    </source>
</evidence>
<keyword evidence="1" id="KW-0547">Nucleotide-binding</keyword>
<comment type="similarity">
    <text evidence="2">Belongs to the MoaD family.</text>
</comment>
<dbReference type="PANTHER" id="PTHR33359">
    <property type="entry name" value="MOLYBDOPTERIN SYNTHASE SULFUR CARRIER SUBUNIT"/>
    <property type="match status" value="1"/>
</dbReference>
<dbReference type="InterPro" id="IPR016155">
    <property type="entry name" value="Mopterin_synth/thiamin_S_b"/>
</dbReference>
<sequence>MNKVLYFANLKEATGRKEEAMDVAGMTLGQLEENLAERYPNMTMTGVRFAVNEEFALRDEVIETHDTIALIPPVSGG</sequence>
<evidence type="ECO:0000256" key="2">
    <source>
        <dbReference type="ARBA" id="ARBA00024200"/>
    </source>
</evidence>
<dbReference type="NCBIfam" id="TIGR01682">
    <property type="entry name" value="moaD"/>
    <property type="match status" value="1"/>
</dbReference>
<dbReference type="CDD" id="cd00754">
    <property type="entry name" value="Ubl_MoaD"/>
    <property type="match status" value="1"/>
</dbReference>
<dbReference type="Gene3D" id="3.10.20.30">
    <property type="match status" value="1"/>
</dbReference>
<gene>
    <name evidence="4" type="ORF">J2S77_000227</name>
</gene>
<dbReference type="PANTHER" id="PTHR33359:SF1">
    <property type="entry name" value="MOLYBDOPTERIN SYNTHASE SULFUR CARRIER SUBUNIT"/>
    <property type="match status" value="1"/>
</dbReference>
<dbReference type="InterPro" id="IPR012675">
    <property type="entry name" value="Beta-grasp_dom_sf"/>
</dbReference>
<dbReference type="EMBL" id="JAUSTQ010000001">
    <property type="protein sequence ID" value="MDQ0158277.1"/>
    <property type="molecule type" value="Genomic_DNA"/>
</dbReference>
<reference evidence="4 5" key="1">
    <citation type="submission" date="2023-07" db="EMBL/GenBank/DDBJ databases">
        <title>Genomic Encyclopedia of Type Strains, Phase IV (KMG-IV): sequencing the most valuable type-strain genomes for metagenomic binning, comparative biology and taxonomic classification.</title>
        <authorList>
            <person name="Goeker M."/>
        </authorList>
    </citation>
    <scope>NUCLEOTIDE SEQUENCE [LARGE SCALE GENOMIC DNA]</scope>
    <source>
        <strain evidence="4 5">DSM 16460</strain>
    </source>
</reference>
<keyword evidence="5" id="KW-1185">Reference proteome</keyword>
<dbReference type="InterPro" id="IPR044672">
    <property type="entry name" value="MOCS2A"/>
</dbReference>
<evidence type="ECO:0000256" key="3">
    <source>
        <dbReference type="ARBA" id="ARBA00024247"/>
    </source>
</evidence>
<name>A0ABT9VBE4_9BACI</name>
<dbReference type="InterPro" id="IPR003749">
    <property type="entry name" value="ThiS/MoaD-like"/>
</dbReference>
<accession>A0ABT9VBE4</accession>
<dbReference type="SUPFAM" id="SSF54285">
    <property type="entry name" value="MoaD/ThiS"/>
    <property type="match status" value="1"/>
</dbReference>
<proteinExistence type="inferred from homology"/>
<organism evidence="4 5">
    <name type="scientific">Alkalibacillus salilacus</name>
    <dbReference type="NCBI Taxonomy" id="284582"/>
    <lineage>
        <taxon>Bacteria</taxon>
        <taxon>Bacillati</taxon>
        <taxon>Bacillota</taxon>
        <taxon>Bacilli</taxon>
        <taxon>Bacillales</taxon>
        <taxon>Bacillaceae</taxon>
        <taxon>Alkalibacillus</taxon>
    </lineage>
</organism>
<evidence type="ECO:0000313" key="5">
    <source>
        <dbReference type="Proteomes" id="UP001224359"/>
    </source>
</evidence>
<dbReference type="Pfam" id="PF02597">
    <property type="entry name" value="ThiS"/>
    <property type="match status" value="1"/>
</dbReference>
<comment type="caution">
    <text evidence="4">The sequence shown here is derived from an EMBL/GenBank/DDBJ whole genome shotgun (WGS) entry which is preliminary data.</text>
</comment>
<dbReference type="RefSeq" id="WP_306973855.1">
    <property type="nucleotide sequence ID" value="NZ_JAUSTQ010000001.1"/>
</dbReference>
<protein>
    <recommendedName>
        <fullName evidence="3">Molybdopterin synthase sulfur carrier subunit</fullName>
    </recommendedName>
</protein>
<dbReference type="Proteomes" id="UP001224359">
    <property type="component" value="Unassembled WGS sequence"/>
</dbReference>